<dbReference type="NCBIfam" id="TIGR04294">
    <property type="entry name" value="pre_pil_HX9DG"/>
    <property type="match status" value="1"/>
</dbReference>
<dbReference type="InterPro" id="IPR027558">
    <property type="entry name" value="Pre_pil_HX9DG_C"/>
</dbReference>
<sequence>MLRRMQRGFTLIELLVVIAIIAVLIALLLPAVQAAREAARRAQCTNNLKQIGLALHNYHSSHNTFPPGGLLARRSTDLALLVQGSPSAQLRLMGYSEQTALFNAFNLDLMAANDPAYGNGANSTVVTTRSQMFLCPSDTPPNYNHAGHNLAGYRATGTNYFASVGASLEWDGNQVGGPPNGLFQHVNSSGRCIGISDITDGSSNTIAFGEWKVGTGVIGTVTPSSDIVWLSSLPNGTARNNGTLTMPHPTFVQNFPEWLSRCSAMLRSGAPASRYGLSVYLGQTWSLAFHGYTMGSTLQAPNAKCPHCTSAPSGTIIAPAMFGMASNHPGGANILLGDGAVRYLKDSTNAPVVWGLGSRNGGEIISADSF</sequence>
<dbReference type="AlphaFoldDB" id="A0AAU7CIC8"/>
<dbReference type="SUPFAM" id="SSF54523">
    <property type="entry name" value="Pili subunits"/>
    <property type="match status" value="1"/>
</dbReference>
<dbReference type="Gene3D" id="3.30.700.10">
    <property type="entry name" value="Glycoprotein, Type 4 Pilin"/>
    <property type="match status" value="1"/>
</dbReference>
<protein>
    <submittedName>
        <fullName evidence="2">DUF1559 domain-containing protein</fullName>
    </submittedName>
</protein>
<dbReference type="Pfam" id="PF07963">
    <property type="entry name" value="N_methyl"/>
    <property type="match status" value="1"/>
</dbReference>
<organism evidence="2">
    <name type="scientific">Singulisphaera sp. Ch08</name>
    <dbReference type="NCBI Taxonomy" id="3120278"/>
    <lineage>
        <taxon>Bacteria</taxon>
        <taxon>Pseudomonadati</taxon>
        <taxon>Planctomycetota</taxon>
        <taxon>Planctomycetia</taxon>
        <taxon>Isosphaerales</taxon>
        <taxon>Isosphaeraceae</taxon>
        <taxon>Singulisphaera</taxon>
    </lineage>
</organism>
<dbReference type="PANTHER" id="PTHR30093:SF2">
    <property type="entry name" value="TYPE II SECRETION SYSTEM PROTEIN H"/>
    <property type="match status" value="1"/>
</dbReference>
<dbReference type="RefSeq" id="WP_406697632.1">
    <property type="nucleotide sequence ID" value="NZ_CP155447.1"/>
</dbReference>
<dbReference type="NCBIfam" id="TIGR02532">
    <property type="entry name" value="IV_pilin_GFxxxE"/>
    <property type="match status" value="1"/>
</dbReference>
<feature type="domain" description="DUF1559" evidence="1">
    <location>
        <begin position="33"/>
        <end position="349"/>
    </location>
</feature>
<name>A0AAU7CIC8_9BACT</name>
<dbReference type="InterPro" id="IPR011453">
    <property type="entry name" value="DUF1559"/>
</dbReference>
<dbReference type="PANTHER" id="PTHR30093">
    <property type="entry name" value="GENERAL SECRETION PATHWAY PROTEIN G"/>
    <property type="match status" value="1"/>
</dbReference>
<proteinExistence type="predicted"/>
<dbReference type="PROSITE" id="PS00409">
    <property type="entry name" value="PROKAR_NTER_METHYL"/>
    <property type="match status" value="1"/>
</dbReference>
<dbReference type="Pfam" id="PF07596">
    <property type="entry name" value="SBP_bac_10"/>
    <property type="match status" value="1"/>
</dbReference>
<gene>
    <name evidence="2" type="ORF">V5E97_02095</name>
</gene>
<evidence type="ECO:0000313" key="2">
    <source>
        <dbReference type="EMBL" id="XBH04833.1"/>
    </source>
</evidence>
<reference evidence="2" key="1">
    <citation type="submission" date="2024-05" db="EMBL/GenBank/DDBJ databases">
        <title>Planctomycetes of the genus Singulisphaera possess chitinolytic capabilities.</title>
        <authorList>
            <person name="Ivanova A."/>
        </authorList>
    </citation>
    <scope>NUCLEOTIDE SEQUENCE</scope>
    <source>
        <strain evidence="2">Ch08T</strain>
    </source>
</reference>
<accession>A0AAU7CIC8</accession>
<evidence type="ECO:0000259" key="1">
    <source>
        <dbReference type="Pfam" id="PF07596"/>
    </source>
</evidence>
<dbReference type="InterPro" id="IPR045584">
    <property type="entry name" value="Pilin-like"/>
</dbReference>
<dbReference type="InterPro" id="IPR012902">
    <property type="entry name" value="N_methyl_site"/>
</dbReference>
<dbReference type="EMBL" id="CP155447">
    <property type="protein sequence ID" value="XBH04833.1"/>
    <property type="molecule type" value="Genomic_DNA"/>
</dbReference>